<accession>A0ABU6JW65</accession>
<comment type="caution">
    <text evidence="3">The sequence shown here is derived from an EMBL/GenBank/DDBJ whole genome shotgun (WGS) entry which is preliminary data.</text>
</comment>
<organism evidence="3 4">
    <name type="scientific">Brenneria populi</name>
    <dbReference type="NCBI Taxonomy" id="1505588"/>
    <lineage>
        <taxon>Bacteria</taxon>
        <taxon>Pseudomonadati</taxon>
        <taxon>Pseudomonadota</taxon>
        <taxon>Gammaproteobacteria</taxon>
        <taxon>Enterobacterales</taxon>
        <taxon>Pectobacteriaceae</taxon>
        <taxon>Brenneria</taxon>
    </lineage>
</organism>
<name>A0ABU6JW65_9GAMM</name>
<dbReference type="Gene3D" id="3.40.50.720">
    <property type="entry name" value="NAD(P)-binding Rossmann-like Domain"/>
    <property type="match status" value="1"/>
</dbReference>
<dbReference type="Gene3D" id="3.30.360.10">
    <property type="entry name" value="Dihydrodipicolinate Reductase, domain 2"/>
    <property type="match status" value="1"/>
</dbReference>
<dbReference type="Pfam" id="PF01408">
    <property type="entry name" value="GFO_IDH_MocA"/>
    <property type="match status" value="1"/>
</dbReference>
<reference evidence="3 4" key="1">
    <citation type="journal article" date="2017" name="Int. J. Syst. Evol. Microbiol.">
        <title>Brenneria populi subsp. brevivirga subsp. nov. isolated from symptomatic bark of Populus x euramericana canker, and description of Brenneria populi subsp. populi subsp. nov.</title>
        <authorList>
            <person name="Zheng M.H."/>
            <person name="Piao C.G."/>
            <person name="Xue H."/>
            <person name="Guo M.W."/>
            <person name="Li Y."/>
        </authorList>
    </citation>
    <scope>NUCLEOTIDE SEQUENCE [LARGE SCALE GENOMIC DNA]</scope>
    <source>
        <strain evidence="3 4">D9-5</strain>
    </source>
</reference>
<dbReference type="PANTHER" id="PTHR43708">
    <property type="entry name" value="CONSERVED EXPRESSED OXIDOREDUCTASE (EUROFUNG)"/>
    <property type="match status" value="1"/>
</dbReference>
<dbReference type="EMBL" id="JAYWTM010000029">
    <property type="protein sequence ID" value="MEC5344872.1"/>
    <property type="molecule type" value="Genomic_DNA"/>
</dbReference>
<feature type="domain" description="GFO/IDH/MocA-like oxidoreductase" evidence="2">
    <location>
        <begin position="145"/>
        <end position="275"/>
    </location>
</feature>
<dbReference type="PANTHER" id="PTHR43708:SF3">
    <property type="entry name" value="OXIDOREDUCTASE"/>
    <property type="match status" value="1"/>
</dbReference>
<evidence type="ECO:0000259" key="2">
    <source>
        <dbReference type="Pfam" id="PF22725"/>
    </source>
</evidence>
<dbReference type="InterPro" id="IPR055170">
    <property type="entry name" value="GFO_IDH_MocA-like_dom"/>
</dbReference>
<dbReference type="Pfam" id="PF22725">
    <property type="entry name" value="GFO_IDH_MocA_C3"/>
    <property type="match status" value="1"/>
</dbReference>
<dbReference type="InterPro" id="IPR036291">
    <property type="entry name" value="NAD(P)-bd_dom_sf"/>
</dbReference>
<feature type="domain" description="Gfo/Idh/MocA-like oxidoreductase N-terminal" evidence="1">
    <location>
        <begin position="11"/>
        <end position="137"/>
    </location>
</feature>
<dbReference type="SUPFAM" id="SSF51735">
    <property type="entry name" value="NAD(P)-binding Rossmann-fold domains"/>
    <property type="match status" value="1"/>
</dbReference>
<evidence type="ECO:0000313" key="3">
    <source>
        <dbReference type="EMBL" id="MEC5344872.1"/>
    </source>
</evidence>
<protein>
    <submittedName>
        <fullName evidence="3">Gfo/Idh/MocA family oxidoreductase</fullName>
    </submittedName>
</protein>
<dbReference type="InterPro" id="IPR000683">
    <property type="entry name" value="Gfo/Idh/MocA-like_OxRdtase_N"/>
</dbReference>
<sequence length="377" mass="41445">MSLTATRPKLKLGFIGGGINSAIGMTHKIACQMDGHFELAAGCFSRDKEINRLTAESWGVAPERLYRNVDDFLSAEKGALDAVVVLTPTPTHTDIVIASLAQGLPVICEKALAASVEDIEAINRALISAQGQLMVTFNYTGYPMIRELRQRIAEGELGTISQIMVEMPQEGFLRHTLQGQVSKPQSWRQKDGAIPTVSLDLGVHVHQIVNFLIGEKALDVYAVNSAFGEIDNVVDTVNCIAHYTGGVIGNYWYGKAALGYRNGLKIRIFGSKGSAKWLQMDPEILHMSDVNGGSWIVDRTHPQNRVANQARYCRFKAGHPAGFIEAFANYYEDIALALRGEHNEMVMGLDVACEGIRFLHCANESSLIRERVIIDDK</sequence>
<gene>
    <name evidence="3" type="ORF">VSX58_19945</name>
</gene>
<evidence type="ECO:0000313" key="4">
    <source>
        <dbReference type="Proteomes" id="UP001309705"/>
    </source>
</evidence>
<dbReference type="RefSeq" id="WP_327619625.1">
    <property type="nucleotide sequence ID" value="NZ_JAYWTM010000029.1"/>
</dbReference>
<evidence type="ECO:0000259" key="1">
    <source>
        <dbReference type="Pfam" id="PF01408"/>
    </source>
</evidence>
<dbReference type="SUPFAM" id="SSF55347">
    <property type="entry name" value="Glyceraldehyde-3-phosphate dehydrogenase-like, C-terminal domain"/>
    <property type="match status" value="1"/>
</dbReference>
<dbReference type="InterPro" id="IPR051317">
    <property type="entry name" value="Gfo/Idh/MocA_oxidoreduct"/>
</dbReference>
<keyword evidence="4" id="KW-1185">Reference proteome</keyword>
<proteinExistence type="predicted"/>
<dbReference type="Proteomes" id="UP001309705">
    <property type="component" value="Unassembled WGS sequence"/>
</dbReference>